<dbReference type="InterPro" id="IPR003395">
    <property type="entry name" value="RecF/RecN/SMC_N"/>
</dbReference>
<dbReference type="CDD" id="cd03241">
    <property type="entry name" value="ABC_RecN"/>
    <property type="match status" value="1"/>
</dbReference>
<dbReference type="PANTHER" id="PTHR11059:SF0">
    <property type="entry name" value="DNA REPAIR PROTEIN RECN"/>
    <property type="match status" value="1"/>
</dbReference>
<dbReference type="PANTHER" id="PTHR11059">
    <property type="entry name" value="DNA REPAIR PROTEIN RECN"/>
    <property type="match status" value="1"/>
</dbReference>
<dbReference type="GO" id="GO:0005524">
    <property type="term" value="F:ATP binding"/>
    <property type="evidence" value="ECO:0007669"/>
    <property type="project" value="UniProtKB-KW"/>
</dbReference>
<comment type="function">
    <text evidence="1 9">May be involved in recombinational repair of damaged DNA.</text>
</comment>
<evidence type="ECO:0000313" key="12">
    <source>
        <dbReference type="EMBL" id="SEW31574.1"/>
    </source>
</evidence>
<evidence type="ECO:0000256" key="3">
    <source>
        <dbReference type="ARBA" id="ARBA00021315"/>
    </source>
</evidence>
<keyword evidence="13" id="KW-1185">Reference proteome</keyword>
<dbReference type="SUPFAM" id="SSF52540">
    <property type="entry name" value="P-loop containing nucleoside triphosphate hydrolases"/>
    <property type="match status" value="2"/>
</dbReference>
<evidence type="ECO:0000256" key="7">
    <source>
        <dbReference type="ARBA" id="ARBA00023204"/>
    </source>
</evidence>
<reference evidence="13" key="1">
    <citation type="submission" date="2016-10" db="EMBL/GenBank/DDBJ databases">
        <authorList>
            <person name="Varghese N."/>
            <person name="Submissions S."/>
        </authorList>
    </citation>
    <scope>NUCLEOTIDE SEQUENCE [LARGE SCALE GENOMIC DNA]</scope>
    <source>
        <strain evidence="13">CGMCC 1.12402</strain>
    </source>
</reference>
<evidence type="ECO:0000256" key="5">
    <source>
        <dbReference type="ARBA" id="ARBA00022763"/>
    </source>
</evidence>
<evidence type="ECO:0000313" key="13">
    <source>
        <dbReference type="Proteomes" id="UP000199437"/>
    </source>
</evidence>
<dbReference type="InterPro" id="IPR027417">
    <property type="entry name" value="P-loop_NTPase"/>
</dbReference>
<dbReference type="InterPro" id="IPR004604">
    <property type="entry name" value="DNA_recomb/repair_RecN"/>
</dbReference>
<accession>A0A1I0QV73</accession>
<evidence type="ECO:0000256" key="1">
    <source>
        <dbReference type="ARBA" id="ARBA00003618"/>
    </source>
</evidence>
<evidence type="ECO:0000256" key="4">
    <source>
        <dbReference type="ARBA" id="ARBA00022741"/>
    </source>
</evidence>
<sequence>MLQSLSIENYTLIKQLRISPNKQLNIITGETGAGKSIMLGALGLLLGNRAESRVVFDESKKCIIEGVFNISAYKLSELFEEYDIDYEVECIIRREVNAKGKSRAFVNDTPTTLEFLKVLGLRLMDIHSQHETLRLSTQTYQLEVIDILAGNAVQKSAYQTDFKAYLEKRKIHKDLIEEGGQISKEADYNQFLFDELDKAQLQTDEQEALEAELAKLEHAEEIKTKLNEALALTDQSEFNIISMLHELKNALAQIGSFGEEYNALKERVESVQIELKDIVGELETEDGKVDVDPQRTLECQERLNLIYKLQQKHQVNSNKELIEIYEALGDKVLRMSNLDEAIEEAKKAEDAAYAKAQKSAAALTKSRQSVFEQLTKQVSKLLASLGMPNASLTVDYKSAELSTSGADNIELLFSANKGIAPSNLAKAASGGEFSRLMFAIKYILADKTALPTIVFDEIDTGISGEIALKMAEMMQEMATNHQVITITHLPQIAAKCQAHYYVYKDESEATTSSQIKLLNQEERLTEIAQMIGGKQASSTAYDSARELMQG</sequence>
<evidence type="ECO:0000259" key="11">
    <source>
        <dbReference type="Pfam" id="PF02463"/>
    </source>
</evidence>
<gene>
    <name evidence="12" type="ORF">SAMN05216290_2762</name>
</gene>
<dbReference type="AlphaFoldDB" id="A0A1I0QV73"/>
<proteinExistence type="inferred from homology"/>
<dbReference type="Gene3D" id="3.40.50.300">
    <property type="entry name" value="P-loop containing nucleotide triphosphate hydrolases"/>
    <property type="match status" value="2"/>
</dbReference>
<dbReference type="STRING" id="1267423.SAMN05216290_2762"/>
<dbReference type="GO" id="GO:0006310">
    <property type="term" value="P:DNA recombination"/>
    <property type="evidence" value="ECO:0007669"/>
    <property type="project" value="InterPro"/>
</dbReference>
<dbReference type="Pfam" id="PF02463">
    <property type="entry name" value="SMC_N"/>
    <property type="match status" value="1"/>
</dbReference>
<keyword evidence="10" id="KW-0175">Coiled coil</keyword>
<dbReference type="GeneID" id="99987452"/>
<dbReference type="Proteomes" id="UP000199437">
    <property type="component" value="Unassembled WGS sequence"/>
</dbReference>
<dbReference type="NCBIfam" id="TIGR00634">
    <property type="entry name" value="recN"/>
    <property type="match status" value="1"/>
</dbReference>
<evidence type="ECO:0000256" key="6">
    <source>
        <dbReference type="ARBA" id="ARBA00022840"/>
    </source>
</evidence>
<dbReference type="GO" id="GO:0043590">
    <property type="term" value="C:bacterial nucleoid"/>
    <property type="evidence" value="ECO:0007669"/>
    <property type="project" value="TreeGrafter"/>
</dbReference>
<evidence type="ECO:0000256" key="9">
    <source>
        <dbReference type="PIRNR" id="PIRNR003128"/>
    </source>
</evidence>
<dbReference type="GO" id="GO:0009432">
    <property type="term" value="P:SOS response"/>
    <property type="evidence" value="ECO:0007669"/>
    <property type="project" value="TreeGrafter"/>
</dbReference>
<dbReference type="GO" id="GO:0006281">
    <property type="term" value="P:DNA repair"/>
    <property type="evidence" value="ECO:0007669"/>
    <property type="project" value="UniProtKB-KW"/>
</dbReference>
<keyword evidence="5 9" id="KW-0227">DNA damage</keyword>
<dbReference type="RefSeq" id="WP_090259149.1">
    <property type="nucleotide sequence ID" value="NZ_FOIR01000002.1"/>
</dbReference>
<feature type="coiled-coil region" evidence="10">
    <location>
        <begin position="199"/>
        <end position="229"/>
    </location>
</feature>
<evidence type="ECO:0000256" key="2">
    <source>
        <dbReference type="ARBA" id="ARBA00009441"/>
    </source>
</evidence>
<dbReference type="PIRSF" id="PIRSF003128">
    <property type="entry name" value="RecN"/>
    <property type="match status" value="1"/>
</dbReference>
<organism evidence="12 13">
    <name type="scientific">Roseivirga pacifica</name>
    <dbReference type="NCBI Taxonomy" id="1267423"/>
    <lineage>
        <taxon>Bacteria</taxon>
        <taxon>Pseudomonadati</taxon>
        <taxon>Bacteroidota</taxon>
        <taxon>Cytophagia</taxon>
        <taxon>Cytophagales</taxon>
        <taxon>Roseivirgaceae</taxon>
        <taxon>Roseivirga</taxon>
    </lineage>
</organism>
<name>A0A1I0QV73_9BACT</name>
<keyword evidence="7 9" id="KW-0234">DNA repair</keyword>
<keyword evidence="6" id="KW-0067">ATP-binding</keyword>
<feature type="domain" description="RecF/RecN/SMC N-terminal" evidence="11">
    <location>
        <begin position="2"/>
        <end position="509"/>
    </location>
</feature>
<keyword evidence="4" id="KW-0547">Nucleotide-binding</keyword>
<dbReference type="EMBL" id="FOIR01000002">
    <property type="protein sequence ID" value="SEW31574.1"/>
    <property type="molecule type" value="Genomic_DNA"/>
</dbReference>
<comment type="similarity">
    <text evidence="2 9">Belongs to the RecN family.</text>
</comment>
<protein>
    <recommendedName>
        <fullName evidence="3 9">DNA repair protein RecN</fullName>
    </recommendedName>
    <alternativeName>
        <fullName evidence="8 9">Recombination protein N</fullName>
    </alternativeName>
</protein>
<dbReference type="OrthoDB" id="9806954at2"/>
<evidence type="ECO:0000256" key="8">
    <source>
        <dbReference type="ARBA" id="ARBA00033408"/>
    </source>
</evidence>
<evidence type="ECO:0000256" key="10">
    <source>
        <dbReference type="SAM" id="Coils"/>
    </source>
</evidence>